<dbReference type="Gene3D" id="3.90.1200.10">
    <property type="match status" value="1"/>
</dbReference>
<dbReference type="SUPFAM" id="SSF56112">
    <property type="entry name" value="Protein kinase-like (PK-like)"/>
    <property type="match status" value="1"/>
</dbReference>
<dbReference type="Proteomes" id="UP001214441">
    <property type="component" value="Unassembled WGS sequence"/>
</dbReference>
<dbReference type="Pfam" id="PF01636">
    <property type="entry name" value="APH"/>
    <property type="match status" value="1"/>
</dbReference>
<dbReference type="EMBL" id="JANCPR020000033">
    <property type="protein sequence ID" value="MDJ1135889.1"/>
    <property type="molecule type" value="Genomic_DNA"/>
</dbReference>
<reference evidence="2 3" key="1">
    <citation type="submission" date="2023-05" db="EMBL/GenBank/DDBJ databases">
        <title>Streptantibioticus silvisoli sp. nov., acidotolerant actinomycetes 1 from pine litter.</title>
        <authorList>
            <person name="Swiecimska M."/>
            <person name="Golinska P."/>
            <person name="Sangal V."/>
            <person name="Wachnowicz B."/>
            <person name="Goodfellow M."/>
        </authorList>
    </citation>
    <scope>NUCLEOTIDE SEQUENCE [LARGE SCALE GENOMIC DNA]</scope>
    <source>
        <strain evidence="2 3">DSM 42109</strain>
    </source>
</reference>
<dbReference type="InterPro" id="IPR002575">
    <property type="entry name" value="Aminoglycoside_PTrfase"/>
</dbReference>
<dbReference type="PANTHER" id="PTHR40086:SF1">
    <property type="entry name" value="CELL CYCLE REGULATOR CCRZ"/>
    <property type="match status" value="1"/>
</dbReference>
<evidence type="ECO:0000259" key="1">
    <source>
        <dbReference type="Pfam" id="PF01636"/>
    </source>
</evidence>
<dbReference type="EC" id="2.7.1.-" evidence="2"/>
<feature type="domain" description="Aminoglycoside phosphotransferase" evidence="1">
    <location>
        <begin position="59"/>
        <end position="278"/>
    </location>
</feature>
<keyword evidence="3" id="KW-1185">Reference proteome</keyword>
<accession>A0ABT7A3H1</accession>
<comment type="caution">
    <text evidence="2">The sequence shown here is derived from an EMBL/GenBank/DDBJ whole genome shotgun (WGS) entry which is preliminary data.</text>
</comment>
<dbReference type="InterPro" id="IPR011009">
    <property type="entry name" value="Kinase-like_dom_sf"/>
</dbReference>
<dbReference type="GO" id="GO:0016740">
    <property type="term" value="F:transferase activity"/>
    <property type="evidence" value="ECO:0007669"/>
    <property type="project" value="UniProtKB-KW"/>
</dbReference>
<dbReference type="RefSeq" id="WP_274044857.1">
    <property type="nucleotide sequence ID" value="NZ_JANCPR020000033.1"/>
</dbReference>
<proteinExistence type="predicted"/>
<dbReference type="InterPro" id="IPR052077">
    <property type="entry name" value="CcrZ_PhaseVar_Mediator"/>
</dbReference>
<evidence type="ECO:0000313" key="2">
    <source>
        <dbReference type="EMBL" id="MDJ1135889.1"/>
    </source>
</evidence>
<protein>
    <submittedName>
        <fullName evidence="2">Aminoglycoside phosphotransferase family protein</fullName>
        <ecNumber evidence="2">2.7.1.-</ecNumber>
    </submittedName>
</protein>
<evidence type="ECO:0000313" key="3">
    <source>
        <dbReference type="Proteomes" id="UP001214441"/>
    </source>
</evidence>
<gene>
    <name evidence="2" type="ORF">NMN56_028875</name>
</gene>
<keyword evidence="2" id="KW-0808">Transferase</keyword>
<dbReference type="PANTHER" id="PTHR40086">
    <property type="entry name" value="PHOSPHOTRANSFERASE YTMP-RELATED"/>
    <property type="match status" value="1"/>
</dbReference>
<organism evidence="2 3">
    <name type="scientific">Streptomyces iconiensis</name>
    <dbReference type="NCBI Taxonomy" id="1384038"/>
    <lineage>
        <taxon>Bacteria</taxon>
        <taxon>Bacillati</taxon>
        <taxon>Actinomycetota</taxon>
        <taxon>Actinomycetes</taxon>
        <taxon>Kitasatosporales</taxon>
        <taxon>Streptomycetaceae</taxon>
        <taxon>Streptomyces</taxon>
    </lineage>
</organism>
<name>A0ABT7A3H1_9ACTN</name>
<sequence length="394" mass="43838">MTSPRTRPAPSLPLRWHLLRHRFDRDRFALEGHHHRNVVVALREPLASAVGAQAGELGKFRTRLRTPEVVPRAWYDEGAVLQAVSPYLPAVPRSLTTDRRHALHSYVDGAALADSAPPPGPVGRETLRRIAALLASLSDVPSHALPPLPEGWPEEGDSTTFLQHLATFAHEKVYVGNLRRFGALFDALGVPTDAVERFGVEAKRLTPRPYGLLHSDVHRANLVVGHGSSGPGGRLTLVDWENALYGDPLHELATHTVRMEYPPEERARLLGLWRRGMRARGSGHVEKLAAMKRDFALYVDFEHAQSVFPDTMRAALALPWLARDEHFHKAALRVHRALSRARAPLQLTSVPGLPEVGAALRAWHRKHRNGALRVRLSRRSPRSIASVREAFTRG</sequence>